<protein>
    <recommendedName>
        <fullName evidence="3">J domain-containing protein</fullName>
    </recommendedName>
</protein>
<dbReference type="SUPFAM" id="SSF46565">
    <property type="entry name" value="Chaperone J-domain"/>
    <property type="match status" value="1"/>
</dbReference>
<sequence>MSLSNPSSSSSRSANLRERGNVLYRQALQPGLCVPVQRSRLLKALESYEAALAASLTAEDRASCHKNIGMLQWALCKSEMNHLLQHALNRGEGKVHVRREDVSRCKVLIVNAVDAISKALKHGAEPKPAAWLDGLKHVLKQMIEWASEQTSVLSLSHSPLLQYVTCAFEDAVDIPAKLKLLAYTTYVDALFKEALCKRLTDGTADHLACLSLLHDCEMHLARASSYFIVDPDEERKSLQKQIQDLECSVKVHICISEAMKSIGLGDICLSSALLDEEDIDMEKVKDALDYYRYASLATRDLDMEAEAIAMSRIGKVYSRVLALPEKAHQYFYQAVRLALTVMSPSIARSDWYKYSLEEVKAHQEAVANNERNKHERDRASAMKRLQETVAALKEAEKRGAEALLKHVYEQHPHPVLQRNVVPRLSTPEEVKASLKSAILHYHPDRNGQQGEDWKVLCEEITKCLNCRYAVFMCPGS</sequence>
<reference evidence="1" key="1">
    <citation type="submission" date="2021-08" db="EMBL/GenBank/DDBJ databases">
        <title>WGS assembly of Ceratopteris richardii.</title>
        <authorList>
            <person name="Marchant D.B."/>
            <person name="Chen G."/>
            <person name="Jenkins J."/>
            <person name="Shu S."/>
            <person name="Leebens-Mack J."/>
            <person name="Grimwood J."/>
            <person name="Schmutz J."/>
            <person name="Soltis P."/>
            <person name="Soltis D."/>
            <person name="Chen Z.-H."/>
        </authorList>
    </citation>
    <scope>NUCLEOTIDE SEQUENCE</scope>
    <source>
        <strain evidence="1">Whitten #5841</strain>
        <tissue evidence="1">Leaf</tissue>
    </source>
</reference>
<accession>A0A8T2V1I7</accession>
<dbReference type="Gene3D" id="1.10.287.110">
    <property type="entry name" value="DnaJ domain"/>
    <property type="match status" value="1"/>
</dbReference>
<dbReference type="AlphaFoldDB" id="A0A8T2V1I7"/>
<keyword evidence="2" id="KW-1185">Reference proteome</keyword>
<dbReference type="OMA" id="LNMDMVW"/>
<proteinExistence type="predicted"/>
<dbReference type="InterPro" id="IPR036869">
    <property type="entry name" value="J_dom_sf"/>
</dbReference>
<organism evidence="1 2">
    <name type="scientific">Ceratopteris richardii</name>
    <name type="common">Triangle waterfern</name>
    <dbReference type="NCBI Taxonomy" id="49495"/>
    <lineage>
        <taxon>Eukaryota</taxon>
        <taxon>Viridiplantae</taxon>
        <taxon>Streptophyta</taxon>
        <taxon>Embryophyta</taxon>
        <taxon>Tracheophyta</taxon>
        <taxon>Polypodiopsida</taxon>
        <taxon>Polypodiidae</taxon>
        <taxon>Polypodiales</taxon>
        <taxon>Pteridineae</taxon>
        <taxon>Pteridaceae</taxon>
        <taxon>Parkerioideae</taxon>
        <taxon>Ceratopteris</taxon>
    </lineage>
</organism>
<dbReference type="Proteomes" id="UP000825935">
    <property type="component" value="Chromosome 4"/>
</dbReference>
<comment type="caution">
    <text evidence="1">The sequence shown here is derived from an EMBL/GenBank/DDBJ whole genome shotgun (WGS) entry which is preliminary data.</text>
</comment>
<evidence type="ECO:0000313" key="2">
    <source>
        <dbReference type="Proteomes" id="UP000825935"/>
    </source>
</evidence>
<name>A0A8T2V1I7_CERRI</name>
<evidence type="ECO:0008006" key="3">
    <source>
        <dbReference type="Google" id="ProtNLM"/>
    </source>
</evidence>
<dbReference type="OrthoDB" id="2013461at2759"/>
<evidence type="ECO:0000313" key="1">
    <source>
        <dbReference type="EMBL" id="KAH7439813.1"/>
    </source>
</evidence>
<gene>
    <name evidence="1" type="ORF">KP509_04G077500</name>
</gene>
<dbReference type="EMBL" id="CM035409">
    <property type="protein sequence ID" value="KAH7439813.1"/>
    <property type="molecule type" value="Genomic_DNA"/>
</dbReference>